<keyword evidence="3" id="KW-0812">Transmembrane</keyword>
<proteinExistence type="predicted"/>
<comment type="caution">
    <text evidence="6">The sequence shown here is derived from an EMBL/GenBank/DDBJ whole genome shotgun (WGS) entry which is preliminary data.</text>
</comment>
<dbReference type="PANTHER" id="PTHR30026">
    <property type="entry name" value="OUTER MEMBRANE PROTEIN TOLC"/>
    <property type="match status" value="1"/>
</dbReference>
<keyword evidence="5" id="KW-0998">Cell outer membrane</keyword>
<dbReference type="GO" id="GO:0015562">
    <property type="term" value="F:efflux transmembrane transporter activity"/>
    <property type="evidence" value="ECO:0007669"/>
    <property type="project" value="InterPro"/>
</dbReference>
<name>A0A4Q0PBW6_9FLAO</name>
<evidence type="ECO:0000313" key="6">
    <source>
        <dbReference type="EMBL" id="RXG23846.1"/>
    </source>
</evidence>
<dbReference type="InterPro" id="IPR051906">
    <property type="entry name" value="TolC-like"/>
</dbReference>
<evidence type="ECO:0000256" key="5">
    <source>
        <dbReference type="ARBA" id="ARBA00023237"/>
    </source>
</evidence>
<evidence type="ECO:0000313" key="7">
    <source>
        <dbReference type="Proteomes" id="UP000289238"/>
    </source>
</evidence>
<dbReference type="AlphaFoldDB" id="A0A4Q0PBW6"/>
<sequence length="414" mass="47236">MIIQPIRCWQFVFAIIFFSANAVKVYSQDLASYIEVAEENNTAIQAFDLNYEIAKEKINEVGGLSDTEISAAYFVSTPETRVGSQRARFSVKQMIPWFGTIAARENYQNALANTEYVNYVIAKRKLRLEVAQKYYELYRIQTTKKIVNESLDLLSKYEELALNAVEVGTASAVDFLKIQIRQNDLLAQLALLDEDLKAAKIQFNALLNIEVESAVQVADSLYLPAEDFESTITDISSNYEILNYDKLAESILQEELLNQRDAAPKLGIGLDYLPVSERTDMVVENNGKDIIMPMISVSVPLFTSKYKSISRQNEIKQAVINAQKSDRLNLLKGMYADAIRIRNSARIDFLKEAENLKQARNAEEILLKNYETGTIDFNEILDIQELQLRFNRNQVDAIMRYYKQVAIINYLTSK</sequence>
<dbReference type="GO" id="GO:1990281">
    <property type="term" value="C:efflux pump complex"/>
    <property type="evidence" value="ECO:0007669"/>
    <property type="project" value="TreeGrafter"/>
</dbReference>
<gene>
    <name evidence="6" type="ORF">DSM00_1462</name>
</gene>
<dbReference type="GO" id="GO:0009279">
    <property type="term" value="C:cell outer membrane"/>
    <property type="evidence" value="ECO:0007669"/>
    <property type="project" value="UniProtKB-SubCell"/>
</dbReference>
<keyword evidence="4" id="KW-0472">Membrane</keyword>
<dbReference type="Gene3D" id="1.20.1600.10">
    <property type="entry name" value="Outer membrane efflux proteins (OEP)"/>
    <property type="match status" value="1"/>
</dbReference>
<organism evidence="6 7">
    <name type="scientific">Leeuwenhoekiella aequorea</name>
    <dbReference type="NCBI Taxonomy" id="283736"/>
    <lineage>
        <taxon>Bacteria</taxon>
        <taxon>Pseudomonadati</taxon>
        <taxon>Bacteroidota</taxon>
        <taxon>Flavobacteriia</taxon>
        <taxon>Flavobacteriales</taxon>
        <taxon>Flavobacteriaceae</taxon>
        <taxon>Leeuwenhoekiella</taxon>
    </lineage>
</organism>
<dbReference type="SUPFAM" id="SSF56954">
    <property type="entry name" value="Outer membrane efflux proteins (OEP)"/>
    <property type="match status" value="1"/>
</dbReference>
<dbReference type="Proteomes" id="UP000289238">
    <property type="component" value="Unassembled WGS sequence"/>
</dbReference>
<evidence type="ECO:0000256" key="2">
    <source>
        <dbReference type="ARBA" id="ARBA00022452"/>
    </source>
</evidence>
<keyword evidence="2" id="KW-1134">Transmembrane beta strand</keyword>
<dbReference type="PANTHER" id="PTHR30026:SF20">
    <property type="entry name" value="OUTER MEMBRANE PROTEIN TOLC"/>
    <property type="match status" value="1"/>
</dbReference>
<keyword evidence="7" id="KW-1185">Reference proteome</keyword>
<comment type="subcellular location">
    <subcellularLocation>
        <location evidence="1">Cell outer membrane</location>
    </subcellularLocation>
</comment>
<evidence type="ECO:0000256" key="1">
    <source>
        <dbReference type="ARBA" id="ARBA00004442"/>
    </source>
</evidence>
<evidence type="ECO:0000256" key="4">
    <source>
        <dbReference type="ARBA" id="ARBA00023136"/>
    </source>
</evidence>
<protein>
    <submittedName>
        <fullName evidence="6">Outer membrane protein TolC</fullName>
    </submittedName>
</protein>
<evidence type="ECO:0000256" key="3">
    <source>
        <dbReference type="ARBA" id="ARBA00022692"/>
    </source>
</evidence>
<accession>A0A4Q0PBW6</accession>
<reference evidence="6 7" key="1">
    <citation type="submission" date="2018-07" db="EMBL/GenBank/DDBJ databases">
        <title>Leeuwenhoekiella genomics.</title>
        <authorList>
            <person name="Tahon G."/>
            <person name="Willems A."/>
        </authorList>
    </citation>
    <scope>NUCLEOTIDE SEQUENCE [LARGE SCALE GENOMIC DNA]</scope>
    <source>
        <strain evidence="6 7">LMG 22550</strain>
    </source>
</reference>
<dbReference type="EMBL" id="QOVM01000002">
    <property type="protein sequence ID" value="RXG23846.1"/>
    <property type="molecule type" value="Genomic_DNA"/>
</dbReference>
<dbReference type="RefSeq" id="WP_128757345.1">
    <property type="nucleotide sequence ID" value="NZ_QOVM01000002.1"/>
</dbReference>
<dbReference type="GO" id="GO:0015288">
    <property type="term" value="F:porin activity"/>
    <property type="evidence" value="ECO:0007669"/>
    <property type="project" value="TreeGrafter"/>
</dbReference>
<dbReference type="OrthoDB" id="1680428at2"/>